<proteinExistence type="predicted"/>
<organism evidence="2">
    <name type="scientific">Pyrococcus sp. 12/1</name>
    <dbReference type="NCBI Taxonomy" id="758582"/>
    <lineage>
        <taxon>Archaea</taxon>
        <taxon>Methanobacteriati</taxon>
        <taxon>Methanobacteriota</taxon>
        <taxon>Thermococci</taxon>
        <taxon>Thermococcales</taxon>
        <taxon>Thermococcaceae</taxon>
        <taxon>Pyrococcus</taxon>
    </lineage>
</organism>
<evidence type="ECO:0000313" key="2">
    <source>
        <dbReference type="EMBL" id="ADF80210.1"/>
    </source>
</evidence>
<accession>D6MY09</accession>
<evidence type="ECO:0000256" key="1">
    <source>
        <dbReference type="SAM" id="Coils"/>
    </source>
</evidence>
<name>D6MY09_9EURY</name>
<keyword evidence="2" id="KW-0614">Plasmid</keyword>
<dbReference type="EMBL" id="GU056178">
    <property type="protein sequence ID" value="ADF80210.1"/>
    <property type="molecule type" value="Genomic_DNA"/>
</dbReference>
<gene>
    <name evidence="2" type="ORF">p12-3</name>
</gene>
<dbReference type="RefSeq" id="WP_013087927.1">
    <property type="nucleotide sequence ID" value="NC_014110.1"/>
</dbReference>
<sequence length="59" mass="6858">MENSRVVPTHFSHPQWWLEKRAERLRKLADYYRERLAEVERELAVIESMLGGDMGGGGV</sequence>
<dbReference type="AlphaFoldDB" id="D6MY09"/>
<keyword evidence="1" id="KW-0175">Coiled coil</keyword>
<protein>
    <submittedName>
        <fullName evidence="2">p12-3p</fullName>
    </submittedName>
</protein>
<reference evidence="2" key="1">
    <citation type="journal article" date="2010" name="Nucleic Acids Res.">
        <title>Two novel families of plasmids from hyperthermophilic archaea encoding new families of replication proteins.</title>
        <authorList>
            <person name="Soler N."/>
            <person name="Marguet E."/>
            <person name="Cortez D."/>
            <person name="Desnoues N."/>
            <person name="Keller J."/>
            <person name="van Tilbeurgh H."/>
            <person name="Sezonov G."/>
            <person name="Forterre P."/>
        </authorList>
    </citation>
    <scope>NUCLEOTIDE SEQUENCE</scope>
    <source>
        <strain evidence="2">12/1</strain>
        <plasmid evidence="2">pP12-1</plasmid>
    </source>
</reference>
<geneLocation type="plasmid" evidence="2">
    <name>pP12-1</name>
</geneLocation>
<feature type="coiled-coil region" evidence="1">
    <location>
        <begin position="22"/>
        <end position="49"/>
    </location>
</feature>